<dbReference type="AlphaFoldDB" id="A0A835QNY1"/>
<evidence type="ECO:0000313" key="1">
    <source>
        <dbReference type="EMBL" id="KAG0473745.1"/>
    </source>
</evidence>
<dbReference type="OrthoDB" id="1882547at2759"/>
<name>A0A835QNY1_VANPL</name>
<dbReference type="EMBL" id="JADCNL010000007">
    <property type="protein sequence ID" value="KAG0473745.1"/>
    <property type="molecule type" value="Genomic_DNA"/>
</dbReference>
<sequence>MKQVCKPDRRTELAGSSTGTYLRPWRRDLNQEKEGFSGVEESIAECGGGQQWRLKQENNSYNFRRNIM</sequence>
<accession>A0A835QNY1</accession>
<proteinExistence type="predicted"/>
<protein>
    <submittedName>
        <fullName evidence="1">Uncharacterized protein</fullName>
    </submittedName>
</protein>
<comment type="caution">
    <text evidence="1">The sequence shown here is derived from an EMBL/GenBank/DDBJ whole genome shotgun (WGS) entry which is preliminary data.</text>
</comment>
<gene>
    <name evidence="1" type="ORF">HPP92_015602</name>
</gene>
<reference evidence="1 2" key="1">
    <citation type="journal article" date="2020" name="Nat. Food">
        <title>A phased Vanilla planifolia genome enables genetic improvement of flavour and production.</title>
        <authorList>
            <person name="Hasing T."/>
            <person name="Tang H."/>
            <person name="Brym M."/>
            <person name="Khazi F."/>
            <person name="Huang T."/>
            <person name="Chambers A.H."/>
        </authorList>
    </citation>
    <scope>NUCLEOTIDE SEQUENCE [LARGE SCALE GENOMIC DNA]</scope>
    <source>
        <tissue evidence="1">Leaf</tissue>
    </source>
</reference>
<dbReference type="Proteomes" id="UP000636800">
    <property type="component" value="Chromosome 7"/>
</dbReference>
<keyword evidence="2" id="KW-1185">Reference proteome</keyword>
<evidence type="ECO:0000313" key="2">
    <source>
        <dbReference type="Proteomes" id="UP000636800"/>
    </source>
</evidence>
<organism evidence="1 2">
    <name type="scientific">Vanilla planifolia</name>
    <name type="common">Vanilla</name>
    <dbReference type="NCBI Taxonomy" id="51239"/>
    <lineage>
        <taxon>Eukaryota</taxon>
        <taxon>Viridiplantae</taxon>
        <taxon>Streptophyta</taxon>
        <taxon>Embryophyta</taxon>
        <taxon>Tracheophyta</taxon>
        <taxon>Spermatophyta</taxon>
        <taxon>Magnoliopsida</taxon>
        <taxon>Liliopsida</taxon>
        <taxon>Asparagales</taxon>
        <taxon>Orchidaceae</taxon>
        <taxon>Vanilloideae</taxon>
        <taxon>Vanilleae</taxon>
        <taxon>Vanilla</taxon>
    </lineage>
</organism>